<evidence type="ECO:0000259" key="1">
    <source>
        <dbReference type="Pfam" id="PF24390"/>
    </source>
</evidence>
<dbReference type="Pfam" id="PF24390">
    <property type="entry name" value="PRTase-CE"/>
    <property type="match status" value="1"/>
</dbReference>
<protein>
    <recommendedName>
        <fullName evidence="1">PRTase-CE domain-containing protein</fullName>
    </recommendedName>
</protein>
<name>A0A2M7SEZ9_9BACT</name>
<organism evidence="2 3">
    <name type="scientific">Candidatus Desantisbacteria bacterium CG_4_10_14_0_8_um_filter_48_22</name>
    <dbReference type="NCBI Taxonomy" id="1974543"/>
    <lineage>
        <taxon>Bacteria</taxon>
        <taxon>Candidatus Desantisiibacteriota</taxon>
    </lineage>
</organism>
<proteinExistence type="predicted"/>
<comment type="caution">
    <text evidence="2">The sequence shown here is derived from an EMBL/GenBank/DDBJ whole genome shotgun (WGS) entry which is preliminary data.</text>
</comment>
<dbReference type="InterPro" id="IPR056920">
    <property type="entry name" value="PRTase-CE"/>
</dbReference>
<dbReference type="AlphaFoldDB" id="A0A2M7SEZ9"/>
<feature type="domain" description="PRTase-CE" evidence="1">
    <location>
        <begin position="28"/>
        <end position="230"/>
    </location>
</feature>
<evidence type="ECO:0000313" key="3">
    <source>
        <dbReference type="Proteomes" id="UP000229307"/>
    </source>
</evidence>
<dbReference type="Proteomes" id="UP000229307">
    <property type="component" value="Unassembled WGS sequence"/>
</dbReference>
<gene>
    <name evidence="2" type="ORF">COY52_01230</name>
</gene>
<accession>A0A2M7SEZ9</accession>
<reference evidence="3" key="1">
    <citation type="submission" date="2017-09" db="EMBL/GenBank/DDBJ databases">
        <title>Depth-based differentiation of microbial function through sediment-hosted aquifers and enrichment of novel symbionts in the deep terrestrial subsurface.</title>
        <authorList>
            <person name="Probst A.J."/>
            <person name="Ladd B."/>
            <person name="Jarett J.K."/>
            <person name="Geller-Mcgrath D.E."/>
            <person name="Sieber C.M.K."/>
            <person name="Emerson J.B."/>
            <person name="Anantharaman K."/>
            <person name="Thomas B.C."/>
            <person name="Malmstrom R."/>
            <person name="Stieglmeier M."/>
            <person name="Klingl A."/>
            <person name="Woyke T."/>
            <person name="Ryan C.M."/>
            <person name="Banfield J.F."/>
        </authorList>
    </citation>
    <scope>NUCLEOTIDE SEQUENCE [LARGE SCALE GENOMIC DNA]</scope>
</reference>
<evidence type="ECO:0000313" key="2">
    <source>
        <dbReference type="EMBL" id="PIZ18086.1"/>
    </source>
</evidence>
<dbReference type="EMBL" id="PFMR01000038">
    <property type="protein sequence ID" value="PIZ18086.1"/>
    <property type="molecule type" value="Genomic_DNA"/>
</dbReference>
<sequence length="244" mass="27947">MERAKLLESISNTVSDYQIGAKPAPEHVNKWVNQFKSDEQIPLLREMDHVLKSTYFSKSNVTEFLEDRLTDSELTSANPYEFWKNANFLNIQKNGNSQHEMLKIFDECLKRKFSININACGSPAGDFIYLDDVIFSGYRVINDLKTWVENDAPAKAVARVIATIIHANGKWQIGNQLNKAIKASGKKIVIKYHSKKTIDNRKQYKRGVLWPTILPDDPNLLKYLKSLSKYPFEPSVVSHKSLDI</sequence>